<comment type="caution">
    <text evidence="6">The sequence shown here is derived from an EMBL/GenBank/DDBJ whole genome shotgun (WGS) entry which is preliminary data.</text>
</comment>
<evidence type="ECO:0000256" key="1">
    <source>
        <dbReference type="ARBA" id="ARBA00022448"/>
    </source>
</evidence>
<evidence type="ECO:0000313" key="7">
    <source>
        <dbReference type="EMBL" id="KAA6404145.1"/>
    </source>
</evidence>
<evidence type="ECO:0000259" key="5">
    <source>
        <dbReference type="PROSITE" id="PS50848"/>
    </source>
</evidence>
<dbReference type="EMBL" id="SNRW01000024">
    <property type="protein sequence ID" value="KAA6404145.1"/>
    <property type="molecule type" value="Genomic_DNA"/>
</dbReference>
<dbReference type="PANTHER" id="PTHR46374:SF1">
    <property type="entry name" value="START DOMAIN-CONTAINING PROTEIN"/>
    <property type="match status" value="1"/>
</dbReference>
<evidence type="ECO:0000313" key="8">
    <source>
        <dbReference type="EMBL" id="KAA6404159.1"/>
    </source>
</evidence>
<keyword evidence="1" id="KW-0813">Transport</keyword>
<dbReference type="InterPro" id="IPR002913">
    <property type="entry name" value="START_lipid-bd_dom"/>
</dbReference>
<protein>
    <recommendedName>
        <fullName evidence="5">START domain-containing protein</fullName>
    </recommendedName>
</protein>
<evidence type="ECO:0000313" key="6">
    <source>
        <dbReference type="EMBL" id="KAA6404144.1"/>
    </source>
</evidence>
<dbReference type="CDD" id="cd00177">
    <property type="entry name" value="START"/>
    <property type="match status" value="1"/>
</dbReference>
<evidence type="ECO:0000256" key="2">
    <source>
        <dbReference type="ARBA" id="ARBA00023055"/>
    </source>
</evidence>
<accession>A0A5J4XAG6</accession>
<dbReference type="InterPro" id="IPR043556">
    <property type="entry name" value="StARD5/6"/>
</dbReference>
<name>A0A5J4XAG6_9EUKA</name>
<dbReference type="Pfam" id="PF01852">
    <property type="entry name" value="START"/>
    <property type="match status" value="1"/>
</dbReference>
<keyword evidence="2" id="KW-0445">Lipid transport</keyword>
<dbReference type="PROSITE" id="PS50848">
    <property type="entry name" value="START"/>
    <property type="match status" value="1"/>
</dbReference>
<comment type="function">
    <text evidence="4">May be involved in the intracellular transport of sterols or other lipids. May bind cholesterol or other sterols.</text>
</comment>
<dbReference type="SMART" id="SM00234">
    <property type="entry name" value="START"/>
    <property type="match status" value="1"/>
</dbReference>
<dbReference type="OrthoDB" id="5403181at2759"/>
<dbReference type="SUPFAM" id="SSF55961">
    <property type="entry name" value="Bet v1-like"/>
    <property type="match status" value="1"/>
</dbReference>
<dbReference type="Proteomes" id="UP000324800">
    <property type="component" value="Unassembled WGS sequence"/>
</dbReference>
<dbReference type="EMBL" id="SNRW01000024">
    <property type="protein sequence ID" value="KAA6404159.1"/>
    <property type="molecule type" value="Genomic_DNA"/>
</dbReference>
<proteinExistence type="predicted"/>
<sequence>MAEKGLDLAQADKDWEYLKQIADNPTSTGWKEEKNNKNDGVIVYSRVCDDQAKNIIEFRGDGEVDASVQLCSDIVNDADSRVKWETTMENYHILWRGENGYHACYNQSKSVIGGVISSRDFITLNVIRPTESGVVISAGSSTNAKLIDEKPGVVRGWCYPCGWIMTPINENKTKIIYIMRSDLKGILPVWAANQGFVGVLDQWFGKFKTEIKKRQSK</sequence>
<feature type="domain" description="START" evidence="5">
    <location>
        <begin position="29"/>
        <end position="216"/>
    </location>
</feature>
<evidence type="ECO:0000313" key="9">
    <source>
        <dbReference type="Proteomes" id="UP000324800"/>
    </source>
</evidence>
<organism evidence="6 9">
    <name type="scientific">Streblomastix strix</name>
    <dbReference type="NCBI Taxonomy" id="222440"/>
    <lineage>
        <taxon>Eukaryota</taxon>
        <taxon>Metamonada</taxon>
        <taxon>Preaxostyla</taxon>
        <taxon>Oxymonadida</taxon>
        <taxon>Streblomastigidae</taxon>
        <taxon>Streblomastix</taxon>
    </lineage>
</organism>
<evidence type="ECO:0000256" key="3">
    <source>
        <dbReference type="ARBA" id="ARBA00023121"/>
    </source>
</evidence>
<dbReference type="Gene3D" id="3.30.530.20">
    <property type="match status" value="1"/>
</dbReference>
<dbReference type="PANTHER" id="PTHR46374">
    <property type="entry name" value="PROTEIN CBG07384"/>
    <property type="match status" value="1"/>
</dbReference>
<reference evidence="6 9" key="1">
    <citation type="submission" date="2019-03" db="EMBL/GenBank/DDBJ databases">
        <title>Single cell metagenomics reveals metabolic interactions within the superorganism composed of flagellate Streblomastix strix and complex community of Bacteroidetes bacteria on its surface.</title>
        <authorList>
            <person name="Treitli S.C."/>
            <person name="Kolisko M."/>
            <person name="Husnik F."/>
            <person name="Keeling P."/>
            <person name="Hampl V."/>
        </authorList>
    </citation>
    <scope>NUCLEOTIDE SEQUENCE [LARGE SCALE GENOMIC DNA]</scope>
    <source>
        <strain evidence="6">ST1C</strain>
    </source>
</reference>
<keyword evidence="3" id="KW-0446">Lipid-binding</keyword>
<dbReference type="GO" id="GO:0008289">
    <property type="term" value="F:lipid binding"/>
    <property type="evidence" value="ECO:0007669"/>
    <property type="project" value="UniProtKB-KW"/>
</dbReference>
<dbReference type="AlphaFoldDB" id="A0A5J4XAG6"/>
<dbReference type="EMBL" id="SNRW01000024">
    <property type="protein sequence ID" value="KAA6404144.1"/>
    <property type="molecule type" value="Genomic_DNA"/>
</dbReference>
<dbReference type="InterPro" id="IPR023393">
    <property type="entry name" value="START-like_dom_sf"/>
</dbReference>
<dbReference type="GO" id="GO:0006869">
    <property type="term" value="P:lipid transport"/>
    <property type="evidence" value="ECO:0007669"/>
    <property type="project" value="UniProtKB-KW"/>
</dbReference>
<gene>
    <name evidence="6" type="ORF">EZS28_000313</name>
    <name evidence="7" type="ORF">EZS28_000314</name>
    <name evidence="8" type="ORF">EZS28_000328</name>
</gene>
<evidence type="ECO:0000256" key="4">
    <source>
        <dbReference type="ARBA" id="ARBA00024750"/>
    </source>
</evidence>